<keyword evidence="1" id="KW-1133">Transmembrane helix</keyword>
<protein>
    <submittedName>
        <fullName evidence="2">Expressed protein</fullName>
    </submittedName>
</protein>
<reference evidence="2" key="1">
    <citation type="submission" date="2022-06" db="EMBL/GenBank/DDBJ databases">
        <authorList>
            <consortium name="SYNGENTA / RWTH Aachen University"/>
        </authorList>
    </citation>
    <scope>NUCLEOTIDE SEQUENCE</scope>
</reference>
<gene>
    <name evidence="2" type="ORF">PPACK8108_LOCUS21093</name>
</gene>
<evidence type="ECO:0000313" key="2">
    <source>
        <dbReference type="EMBL" id="CAH7686445.1"/>
    </source>
</evidence>
<evidence type="ECO:0000313" key="3">
    <source>
        <dbReference type="Proteomes" id="UP001153365"/>
    </source>
</evidence>
<organism evidence="2 3">
    <name type="scientific">Phakopsora pachyrhizi</name>
    <name type="common">Asian soybean rust disease fungus</name>
    <dbReference type="NCBI Taxonomy" id="170000"/>
    <lineage>
        <taxon>Eukaryota</taxon>
        <taxon>Fungi</taxon>
        <taxon>Dikarya</taxon>
        <taxon>Basidiomycota</taxon>
        <taxon>Pucciniomycotina</taxon>
        <taxon>Pucciniomycetes</taxon>
        <taxon>Pucciniales</taxon>
        <taxon>Phakopsoraceae</taxon>
        <taxon>Phakopsora</taxon>
    </lineage>
</organism>
<comment type="caution">
    <text evidence="2">The sequence shown here is derived from an EMBL/GenBank/DDBJ whole genome shotgun (WGS) entry which is preliminary data.</text>
</comment>
<keyword evidence="1" id="KW-0812">Transmembrane</keyword>
<name>A0AAV0BIP2_PHAPC</name>
<keyword evidence="3" id="KW-1185">Reference proteome</keyword>
<feature type="transmembrane region" description="Helical" evidence="1">
    <location>
        <begin position="35"/>
        <end position="56"/>
    </location>
</feature>
<dbReference type="AlphaFoldDB" id="A0AAV0BIP2"/>
<accession>A0AAV0BIP2</accession>
<sequence>MDQSHLLVQHNLSIVYTKPVDLTNNLSVVSFKLTVYHLLTLLFFSLFSTDCDWFNVPFRKFLTFLSSSFAFTIPHYELDHGIIFKS</sequence>
<dbReference type="EMBL" id="CALTRL010005793">
    <property type="protein sequence ID" value="CAH7686445.1"/>
    <property type="molecule type" value="Genomic_DNA"/>
</dbReference>
<dbReference type="Proteomes" id="UP001153365">
    <property type="component" value="Unassembled WGS sequence"/>
</dbReference>
<evidence type="ECO:0000256" key="1">
    <source>
        <dbReference type="SAM" id="Phobius"/>
    </source>
</evidence>
<proteinExistence type="predicted"/>
<keyword evidence="1" id="KW-0472">Membrane</keyword>